<reference evidence="3" key="1">
    <citation type="submission" date="2023-07" db="EMBL/GenBank/DDBJ databases">
        <authorList>
            <consortium name="CYATHOMIX"/>
        </authorList>
    </citation>
    <scope>NUCLEOTIDE SEQUENCE</scope>
    <source>
        <strain evidence="3">N/A</strain>
    </source>
</reference>
<dbReference type="Pfam" id="PF07766">
    <property type="entry name" value="LETM1_RBD"/>
    <property type="match status" value="1"/>
</dbReference>
<gene>
    <name evidence="3" type="ORF">CYNAS_LOCUS5932</name>
</gene>
<dbReference type="AlphaFoldDB" id="A0AA36GKX3"/>
<comment type="caution">
    <text evidence="3">The sequence shown here is derived from an EMBL/GenBank/DDBJ whole genome shotgun (WGS) entry which is preliminary data.</text>
</comment>
<sequence>MHARTCLLTHRILRRPNCREVTYAPVAACAAWLSPIRLTSSGPPPATPPKPGSFSERYNKFISRWPRVHALHRMIVDGSRWCFADIKTYIRIKSDLSSKRRKLTDLSMAELEVLVQMPIELPNVAIAAVLIPIPFGFYVIAIAIIFFPRLVLTRHFWSDAQRKKYFQIDVTRSMKNSDLLMQVLGKPATIEDVHLPKVEDLKYGTLIGLSSVHALYPLPGIRRRFRLRCDALRRLDEVVAKELDNLTARQLQFHLFIRRLNNTDGTSGMREILRNWLKFSKDLDDSAYLYRWTYLIGGLIGFPIGTTFDGNPQLSTSLAHDLMGSNWVFLFFVI</sequence>
<proteinExistence type="predicted"/>
<keyword evidence="4" id="KW-1185">Reference proteome</keyword>
<keyword evidence="1" id="KW-0472">Membrane</keyword>
<keyword evidence="1" id="KW-0812">Transmembrane</keyword>
<dbReference type="InterPro" id="IPR033122">
    <property type="entry name" value="LETM1-like_RBD"/>
</dbReference>
<evidence type="ECO:0000313" key="4">
    <source>
        <dbReference type="Proteomes" id="UP001176961"/>
    </source>
</evidence>
<keyword evidence="1" id="KW-1133">Transmembrane helix</keyword>
<name>A0AA36GKX3_CYLNA</name>
<dbReference type="GO" id="GO:0043022">
    <property type="term" value="F:ribosome binding"/>
    <property type="evidence" value="ECO:0007669"/>
    <property type="project" value="InterPro"/>
</dbReference>
<accession>A0AA36GKX3</accession>
<dbReference type="EMBL" id="CATQJL010000112">
    <property type="protein sequence ID" value="CAJ0593949.1"/>
    <property type="molecule type" value="Genomic_DNA"/>
</dbReference>
<feature type="transmembrane region" description="Helical" evidence="1">
    <location>
        <begin position="124"/>
        <end position="147"/>
    </location>
</feature>
<protein>
    <recommendedName>
        <fullName evidence="2">Letm1 RBD domain-containing protein</fullName>
    </recommendedName>
</protein>
<feature type="domain" description="Letm1 RBD" evidence="2">
    <location>
        <begin position="106"/>
        <end position="185"/>
    </location>
</feature>
<evidence type="ECO:0000256" key="1">
    <source>
        <dbReference type="SAM" id="Phobius"/>
    </source>
</evidence>
<evidence type="ECO:0000313" key="3">
    <source>
        <dbReference type="EMBL" id="CAJ0593949.1"/>
    </source>
</evidence>
<organism evidence="3 4">
    <name type="scientific">Cylicocyclus nassatus</name>
    <name type="common">Nematode worm</name>
    <dbReference type="NCBI Taxonomy" id="53992"/>
    <lineage>
        <taxon>Eukaryota</taxon>
        <taxon>Metazoa</taxon>
        <taxon>Ecdysozoa</taxon>
        <taxon>Nematoda</taxon>
        <taxon>Chromadorea</taxon>
        <taxon>Rhabditida</taxon>
        <taxon>Rhabditina</taxon>
        <taxon>Rhabditomorpha</taxon>
        <taxon>Strongyloidea</taxon>
        <taxon>Strongylidae</taxon>
        <taxon>Cylicocyclus</taxon>
    </lineage>
</organism>
<dbReference type="Proteomes" id="UP001176961">
    <property type="component" value="Unassembled WGS sequence"/>
</dbReference>
<evidence type="ECO:0000259" key="2">
    <source>
        <dbReference type="Pfam" id="PF07766"/>
    </source>
</evidence>